<dbReference type="InterPro" id="IPR050093">
    <property type="entry name" value="ABC_SmlMolc_Importer"/>
</dbReference>
<dbReference type="EMBL" id="CP002736">
    <property type="protein sequence ID" value="AEF94508.1"/>
    <property type="molecule type" value="Genomic_DNA"/>
</dbReference>
<evidence type="ECO:0000256" key="1">
    <source>
        <dbReference type="ARBA" id="ARBA00022448"/>
    </source>
</evidence>
<keyword evidence="6" id="KW-1185">Reference proteome</keyword>
<protein>
    <submittedName>
        <fullName evidence="5">Sulfate-transporting ATPase</fullName>
        <ecNumber evidence="5">3.6.3.25</ecNumber>
    </submittedName>
</protein>
<dbReference type="GO" id="GO:0016887">
    <property type="term" value="F:ATP hydrolysis activity"/>
    <property type="evidence" value="ECO:0007669"/>
    <property type="project" value="InterPro"/>
</dbReference>
<dbReference type="GO" id="GO:0005524">
    <property type="term" value="F:ATP binding"/>
    <property type="evidence" value="ECO:0007669"/>
    <property type="project" value="UniProtKB-KW"/>
</dbReference>
<dbReference type="PANTHER" id="PTHR42781:SF4">
    <property type="entry name" value="SPERMIDINE_PUTRESCINE IMPORT ATP-BINDING PROTEIN POTA"/>
    <property type="match status" value="1"/>
</dbReference>
<dbReference type="AlphaFoldDB" id="F6B7F4"/>
<proteinExistence type="predicted"/>
<dbReference type="Gene3D" id="3.40.50.300">
    <property type="entry name" value="P-loop containing nucleotide triphosphate hydrolases"/>
    <property type="match status" value="1"/>
</dbReference>
<organism evidence="5 6">
    <name type="scientific">Desulfotomaculum nigrificans (strain DSM 14880 / VKM B-2319 / CO-1-SRB)</name>
    <name type="common">Desulfotomaculum carboxydivorans</name>
    <dbReference type="NCBI Taxonomy" id="868595"/>
    <lineage>
        <taxon>Bacteria</taxon>
        <taxon>Bacillati</taxon>
        <taxon>Bacillota</taxon>
        <taxon>Clostridia</taxon>
        <taxon>Eubacteriales</taxon>
        <taxon>Desulfotomaculaceae</taxon>
        <taxon>Desulfotomaculum</taxon>
    </lineage>
</organism>
<sequence>MAVLEAEDIKFIKNGRLILDVEHFSLPAGEVTALIGVNGAGKTSLMQILALLQQPTSGRIFFKGQQVHRGNLLKLRQKMAFVFQQPLLLDMSVRKNIEIGLRFRKVPKKEMDRRVQEWLEKLGIYHLADGPVRYLSGGEAQRVSIARALALEPEVLFLDEPFTGLDSPTRGQLLLDIANLLHGTKIATLFVTHDYAEIPHLAHRLSVLDHGKLIQTGTPQEIYRQPKNETVTRLLQWLPLRGEMQGGRSRIEKEALA</sequence>
<dbReference type="PROSITE" id="PS00211">
    <property type="entry name" value="ABC_TRANSPORTER_1"/>
    <property type="match status" value="1"/>
</dbReference>
<evidence type="ECO:0000259" key="4">
    <source>
        <dbReference type="PROSITE" id="PS50893"/>
    </source>
</evidence>
<evidence type="ECO:0000313" key="6">
    <source>
        <dbReference type="Proteomes" id="UP000009226"/>
    </source>
</evidence>
<dbReference type="PROSITE" id="PS50893">
    <property type="entry name" value="ABC_TRANSPORTER_2"/>
    <property type="match status" value="1"/>
</dbReference>
<gene>
    <name evidence="5" type="ordered locus">Desca_1660</name>
</gene>
<dbReference type="InterPro" id="IPR027417">
    <property type="entry name" value="P-loop_NTPase"/>
</dbReference>
<keyword evidence="5" id="KW-0378">Hydrolase</keyword>
<dbReference type="HOGENOM" id="CLU_000604_1_22_9"/>
<dbReference type="SMART" id="SM00382">
    <property type="entry name" value="AAA"/>
    <property type="match status" value="1"/>
</dbReference>
<accession>F6B7F4</accession>
<evidence type="ECO:0000256" key="2">
    <source>
        <dbReference type="ARBA" id="ARBA00022741"/>
    </source>
</evidence>
<dbReference type="EC" id="3.6.3.25" evidence="5"/>
<dbReference type="Proteomes" id="UP000009226">
    <property type="component" value="Chromosome"/>
</dbReference>
<dbReference type="InterPro" id="IPR003593">
    <property type="entry name" value="AAA+_ATPase"/>
</dbReference>
<dbReference type="InterPro" id="IPR017871">
    <property type="entry name" value="ABC_transporter-like_CS"/>
</dbReference>
<reference evidence="5 6" key="1">
    <citation type="submission" date="2011-05" db="EMBL/GenBank/DDBJ databases">
        <title>Complete sequence of Desulfotomaculum carboxydivorans CO-1-SRB.</title>
        <authorList>
            <consortium name="US DOE Joint Genome Institute"/>
            <person name="Lucas S."/>
            <person name="Han J."/>
            <person name="Lapidus A."/>
            <person name="Cheng J.-F."/>
            <person name="Goodwin L."/>
            <person name="Pitluck S."/>
            <person name="Peters L."/>
            <person name="Mikhailova N."/>
            <person name="Lu M."/>
            <person name="Han C."/>
            <person name="Tapia R."/>
            <person name="Land M."/>
            <person name="Hauser L."/>
            <person name="Kyrpides N."/>
            <person name="Ivanova N."/>
            <person name="Pagani I."/>
            <person name="Stams A."/>
            <person name="Plugge C."/>
            <person name="Muyzer G."/>
            <person name="Kuever J."/>
            <person name="Parshina S."/>
            <person name="Ivanova A."/>
            <person name="Nazina T."/>
            <person name="Woyke T."/>
        </authorList>
    </citation>
    <scope>NUCLEOTIDE SEQUENCE [LARGE SCALE GENOMIC DNA]</scope>
    <source>
        <strain evidence="6">DSM 14880 / VKM B-2319 / CO-1-SRB</strain>
    </source>
</reference>
<evidence type="ECO:0000256" key="3">
    <source>
        <dbReference type="ARBA" id="ARBA00022840"/>
    </source>
</evidence>
<dbReference type="RefSeq" id="WP_013810310.1">
    <property type="nucleotide sequence ID" value="NC_015565.1"/>
</dbReference>
<dbReference type="InterPro" id="IPR003439">
    <property type="entry name" value="ABC_transporter-like_ATP-bd"/>
</dbReference>
<feature type="domain" description="ABC transporter" evidence="4">
    <location>
        <begin position="4"/>
        <end position="235"/>
    </location>
</feature>
<dbReference type="STRING" id="868595.Desca_1660"/>
<dbReference type="SUPFAM" id="SSF52540">
    <property type="entry name" value="P-loop containing nucleoside triphosphate hydrolases"/>
    <property type="match status" value="1"/>
</dbReference>
<dbReference type="PANTHER" id="PTHR42781">
    <property type="entry name" value="SPERMIDINE/PUTRESCINE IMPORT ATP-BINDING PROTEIN POTA"/>
    <property type="match status" value="1"/>
</dbReference>
<name>F6B7F4_DESCC</name>
<keyword evidence="3" id="KW-0067">ATP-binding</keyword>
<dbReference type="KEGG" id="dca:Desca_1660"/>
<dbReference type="Pfam" id="PF00005">
    <property type="entry name" value="ABC_tran"/>
    <property type="match status" value="1"/>
</dbReference>
<evidence type="ECO:0000313" key="5">
    <source>
        <dbReference type="EMBL" id="AEF94508.1"/>
    </source>
</evidence>
<keyword evidence="1" id="KW-0813">Transport</keyword>
<dbReference type="eggNOG" id="COG3842">
    <property type="taxonomic scope" value="Bacteria"/>
</dbReference>
<keyword evidence="2" id="KW-0547">Nucleotide-binding</keyword>